<comment type="caution">
    <text evidence="1">The sequence shown here is derived from an EMBL/GenBank/DDBJ whole genome shotgun (WGS) entry which is preliminary data.</text>
</comment>
<protein>
    <submittedName>
        <fullName evidence="1">Uncharacterized protein</fullName>
    </submittedName>
</protein>
<proteinExistence type="predicted"/>
<gene>
    <name evidence="1" type="ORF">AFUS01_LOCUS34817</name>
</gene>
<accession>A0A8J2KZY5</accession>
<sequence>CTIKIEHITQKSPVPIITTYKLSCCNTGTNPLGTMVLSQDMYETVVVSIHCVSYPVGPSQPICGPLHYFTVFFNEGDIMEMPYESPIIALKCIGCSDQINT</sequence>
<dbReference type="EMBL" id="CAJVCH010533606">
    <property type="protein sequence ID" value="CAG7824671.1"/>
    <property type="molecule type" value="Genomic_DNA"/>
</dbReference>
<name>A0A8J2KZY5_9HEXA</name>
<dbReference type="AlphaFoldDB" id="A0A8J2KZY5"/>
<dbReference type="Proteomes" id="UP000708208">
    <property type="component" value="Unassembled WGS sequence"/>
</dbReference>
<evidence type="ECO:0000313" key="1">
    <source>
        <dbReference type="EMBL" id="CAG7824671.1"/>
    </source>
</evidence>
<feature type="non-terminal residue" evidence="1">
    <location>
        <position position="1"/>
    </location>
</feature>
<reference evidence="1" key="1">
    <citation type="submission" date="2021-06" db="EMBL/GenBank/DDBJ databases">
        <authorList>
            <person name="Hodson N. C."/>
            <person name="Mongue J. A."/>
            <person name="Jaron S. K."/>
        </authorList>
    </citation>
    <scope>NUCLEOTIDE SEQUENCE</scope>
</reference>
<evidence type="ECO:0000313" key="2">
    <source>
        <dbReference type="Proteomes" id="UP000708208"/>
    </source>
</evidence>
<organism evidence="1 2">
    <name type="scientific">Allacma fusca</name>
    <dbReference type="NCBI Taxonomy" id="39272"/>
    <lineage>
        <taxon>Eukaryota</taxon>
        <taxon>Metazoa</taxon>
        <taxon>Ecdysozoa</taxon>
        <taxon>Arthropoda</taxon>
        <taxon>Hexapoda</taxon>
        <taxon>Collembola</taxon>
        <taxon>Symphypleona</taxon>
        <taxon>Sminthuridae</taxon>
        <taxon>Allacma</taxon>
    </lineage>
</organism>
<keyword evidence="2" id="KW-1185">Reference proteome</keyword>